<sequence>MKNSCATYEHGLQRTFLLHDATWICLSSRANGNLSWNEDADNSRGREVSRDFAKLYELDGDPERKKFLDDLFVFMQKRGRWLYQRDSAEILSLAYGKSVERYQRFLAVEGFTLSAQQLEWGLIETTRGTGVQKYQFAALVMLHRITSRASFPSSHQKVFSGSDCKATLHAHKIALETFRGIHAKLRSARSVG</sequence>
<reference evidence="1" key="1">
    <citation type="submission" date="2021-08" db="EMBL/GenBank/DDBJ databases">
        <title>The first chromosome-level gecko genome reveals the dynamic sex chromosomes of Neotropical dwarf geckos (Sphaerodactylidae: Sphaerodactylus).</title>
        <authorList>
            <person name="Pinto B.J."/>
            <person name="Keating S.E."/>
            <person name="Gamble T."/>
        </authorList>
    </citation>
    <scope>NUCLEOTIDE SEQUENCE</scope>
    <source>
        <strain evidence="1">TG3544</strain>
    </source>
</reference>
<accession>A0ACB8E550</accession>
<proteinExistence type="predicted"/>
<protein>
    <submittedName>
        <fullName evidence="1">Uncharacterized protein</fullName>
    </submittedName>
</protein>
<dbReference type="EMBL" id="CM037630">
    <property type="protein sequence ID" value="KAH7987495.1"/>
    <property type="molecule type" value="Genomic_DNA"/>
</dbReference>
<evidence type="ECO:0000313" key="2">
    <source>
        <dbReference type="Proteomes" id="UP000827872"/>
    </source>
</evidence>
<comment type="caution">
    <text evidence="1">The sequence shown here is derived from an EMBL/GenBank/DDBJ whole genome shotgun (WGS) entry which is preliminary data.</text>
</comment>
<name>A0ACB8E550_9SAUR</name>
<evidence type="ECO:0000313" key="1">
    <source>
        <dbReference type="EMBL" id="KAH7987495.1"/>
    </source>
</evidence>
<keyword evidence="2" id="KW-1185">Reference proteome</keyword>
<dbReference type="Proteomes" id="UP000827872">
    <property type="component" value="Linkage Group LG17"/>
</dbReference>
<gene>
    <name evidence="1" type="ORF">K3G42_006015</name>
</gene>
<organism evidence="1 2">
    <name type="scientific">Sphaerodactylus townsendi</name>
    <dbReference type="NCBI Taxonomy" id="933632"/>
    <lineage>
        <taxon>Eukaryota</taxon>
        <taxon>Metazoa</taxon>
        <taxon>Chordata</taxon>
        <taxon>Craniata</taxon>
        <taxon>Vertebrata</taxon>
        <taxon>Euteleostomi</taxon>
        <taxon>Lepidosauria</taxon>
        <taxon>Squamata</taxon>
        <taxon>Bifurcata</taxon>
        <taxon>Gekkota</taxon>
        <taxon>Sphaerodactylidae</taxon>
        <taxon>Sphaerodactylus</taxon>
    </lineage>
</organism>